<comment type="caution">
    <text evidence="1">The sequence shown here is derived from an EMBL/GenBank/DDBJ whole genome shotgun (WGS) entry which is preliminary data.</text>
</comment>
<dbReference type="AlphaFoldDB" id="A0AAV4QMY2"/>
<accession>A0AAV4QMY2</accession>
<evidence type="ECO:0000313" key="2">
    <source>
        <dbReference type="Proteomes" id="UP001054837"/>
    </source>
</evidence>
<name>A0AAV4QMY2_9ARAC</name>
<sequence>MLSRARIVCIDSGETGKKTGRGLFFPKSTPAGGFRVALADFSLKSSASIPGSQPGFSLFGRHDSFSGLLFPTHPFSGNALHPLPRRRLR</sequence>
<reference evidence="1 2" key="1">
    <citation type="submission" date="2021-06" db="EMBL/GenBank/DDBJ databases">
        <title>Caerostris darwini draft genome.</title>
        <authorList>
            <person name="Kono N."/>
            <person name="Arakawa K."/>
        </authorList>
    </citation>
    <scope>NUCLEOTIDE SEQUENCE [LARGE SCALE GENOMIC DNA]</scope>
</reference>
<keyword evidence="2" id="KW-1185">Reference proteome</keyword>
<proteinExistence type="predicted"/>
<gene>
    <name evidence="1" type="ORF">CDAR_535921</name>
</gene>
<dbReference type="EMBL" id="BPLQ01004902">
    <property type="protein sequence ID" value="GIY11408.1"/>
    <property type="molecule type" value="Genomic_DNA"/>
</dbReference>
<dbReference type="Proteomes" id="UP001054837">
    <property type="component" value="Unassembled WGS sequence"/>
</dbReference>
<organism evidence="1 2">
    <name type="scientific">Caerostris darwini</name>
    <dbReference type="NCBI Taxonomy" id="1538125"/>
    <lineage>
        <taxon>Eukaryota</taxon>
        <taxon>Metazoa</taxon>
        <taxon>Ecdysozoa</taxon>
        <taxon>Arthropoda</taxon>
        <taxon>Chelicerata</taxon>
        <taxon>Arachnida</taxon>
        <taxon>Araneae</taxon>
        <taxon>Araneomorphae</taxon>
        <taxon>Entelegynae</taxon>
        <taxon>Araneoidea</taxon>
        <taxon>Araneidae</taxon>
        <taxon>Caerostris</taxon>
    </lineage>
</organism>
<protein>
    <submittedName>
        <fullName evidence="1">Uncharacterized protein</fullName>
    </submittedName>
</protein>
<evidence type="ECO:0000313" key="1">
    <source>
        <dbReference type="EMBL" id="GIY11408.1"/>
    </source>
</evidence>